<dbReference type="OrthoDB" id="5296889at2759"/>
<proteinExistence type="predicted"/>
<keyword evidence="4" id="KW-1185">Reference proteome</keyword>
<dbReference type="EMBL" id="CP031387">
    <property type="protein sequence ID" value="QPG99192.1"/>
    <property type="molecule type" value="Genomic_DNA"/>
</dbReference>
<feature type="compositionally biased region" description="Basic and acidic residues" evidence="2">
    <location>
        <begin position="78"/>
        <end position="92"/>
    </location>
</feature>
<feature type="region of interest" description="Disordered" evidence="2">
    <location>
        <begin position="58"/>
        <end position="112"/>
    </location>
</feature>
<evidence type="ECO:0000256" key="2">
    <source>
        <dbReference type="SAM" id="MobiDB-lite"/>
    </source>
</evidence>
<feature type="coiled-coil region" evidence="1">
    <location>
        <begin position="122"/>
        <end position="149"/>
    </location>
</feature>
<gene>
    <name evidence="3" type="ORF">C2857_001155</name>
</gene>
<evidence type="ECO:0000313" key="3">
    <source>
        <dbReference type="EMBL" id="QPG99192.1"/>
    </source>
</evidence>
<dbReference type="Proteomes" id="UP000594364">
    <property type="component" value="Chromosome 3"/>
</dbReference>
<accession>A0A7S9PVB0</accession>
<evidence type="ECO:0000313" key="4">
    <source>
        <dbReference type="Proteomes" id="UP000594364"/>
    </source>
</evidence>
<evidence type="ECO:0000256" key="1">
    <source>
        <dbReference type="SAM" id="Coils"/>
    </source>
</evidence>
<organism evidence="3 4">
    <name type="scientific">Epichloe festucae (strain Fl1)</name>
    <dbReference type="NCBI Taxonomy" id="877507"/>
    <lineage>
        <taxon>Eukaryota</taxon>
        <taxon>Fungi</taxon>
        <taxon>Dikarya</taxon>
        <taxon>Ascomycota</taxon>
        <taxon>Pezizomycotina</taxon>
        <taxon>Sordariomycetes</taxon>
        <taxon>Hypocreomycetidae</taxon>
        <taxon>Hypocreales</taxon>
        <taxon>Clavicipitaceae</taxon>
        <taxon>Epichloe</taxon>
    </lineage>
</organism>
<reference evidence="3 4" key="1">
    <citation type="journal article" date="2018" name="PLoS Genet.">
        <title>Repeat elements organise 3D genome structure and mediate transcription in the filamentous fungus Epichloe festucae.</title>
        <authorList>
            <person name="Winter D.J."/>
            <person name="Ganley A.R.D."/>
            <person name="Young C.A."/>
            <person name="Liachko I."/>
            <person name="Schardl C.L."/>
            <person name="Dupont P.Y."/>
            <person name="Berry D."/>
            <person name="Ram A."/>
            <person name="Scott B."/>
            <person name="Cox M.P."/>
        </authorList>
    </citation>
    <scope>NUCLEOTIDE SEQUENCE [LARGE SCALE GENOMIC DNA]</scope>
    <source>
        <strain evidence="3 4">Fl1</strain>
    </source>
</reference>
<keyword evidence="1" id="KW-0175">Coiled coil</keyword>
<feature type="compositionally biased region" description="Polar residues" evidence="2">
    <location>
        <begin position="97"/>
        <end position="112"/>
    </location>
</feature>
<name>A0A7S9PVB0_EPIFF</name>
<sequence length="332" mass="37614">MYRDDHRTPCKVIKKARLRHKFEEKKLRDTPGDFLTPAPRSEPLHLLRTFFPSKMAPFNSLTGQLKPSGSAKRKRDTKYKNDDADKENDATRPAKATKTQTETANSVTARKTSSVGLSKEAKKLYTDSLKALDKRVDKLDKKVKTMNGNSLATTTSDYATSAREHMAAVNKLVAMDTTLAFNLLLSMADASHTDLDATAKMCGTPCDDSIPTFKLLDDALLTLVEAREKPASLVAGLPEVPRRWTWEDADVGVFKTGWPNKQQRGQMYLQKLAWEKKRRQARRERREQTDDWVKVALSDLVEERDYLAAYGVEEYLPRCIAKLDAMVRMRGE</sequence>
<dbReference type="AlphaFoldDB" id="A0A7S9PVB0"/>
<protein>
    <submittedName>
        <fullName evidence="3">Uncharacterized protein</fullName>
    </submittedName>
</protein>